<proteinExistence type="predicted"/>
<dbReference type="RefSeq" id="WP_326296716.1">
    <property type="nucleotide sequence ID" value="NZ_JAYLLH010000007.1"/>
</dbReference>
<accession>A0ABU6HF06</accession>
<comment type="caution">
    <text evidence="2">The sequence shown here is derived from an EMBL/GenBank/DDBJ whole genome shotgun (WGS) entry which is preliminary data.</text>
</comment>
<evidence type="ECO:0000313" key="3">
    <source>
        <dbReference type="Proteomes" id="UP001348149"/>
    </source>
</evidence>
<name>A0ABU6HF06_9RHOB</name>
<protein>
    <submittedName>
        <fullName evidence="2">Uncharacterized protein</fullName>
    </submittedName>
</protein>
<keyword evidence="3" id="KW-1185">Reference proteome</keyword>
<feature type="transmembrane region" description="Helical" evidence="1">
    <location>
        <begin position="28"/>
        <end position="50"/>
    </location>
</feature>
<keyword evidence="1" id="KW-0472">Membrane</keyword>
<evidence type="ECO:0000256" key="1">
    <source>
        <dbReference type="SAM" id="Phobius"/>
    </source>
</evidence>
<sequence>MTQIDTSPATFGGAVSEMPLGFFARNGLAAFYLLLAVLVVLWGVAVYTWGPVALTVPALVMVPVVYAVLITITVGK</sequence>
<dbReference type="EMBL" id="JAYLLH010000007">
    <property type="protein sequence ID" value="MEC3861049.1"/>
    <property type="molecule type" value="Genomic_DNA"/>
</dbReference>
<keyword evidence="1" id="KW-1133">Transmembrane helix</keyword>
<evidence type="ECO:0000313" key="2">
    <source>
        <dbReference type="EMBL" id="MEC3861049.1"/>
    </source>
</evidence>
<reference evidence="2 3" key="1">
    <citation type="submission" date="2024-01" db="EMBL/GenBank/DDBJ databases">
        <title>Mesobacterium rodlantinim sp. nov., isolated from shallow sea hydrothermal systems off Kueishantao Island.</title>
        <authorList>
            <person name="Su Z."/>
            <person name="Tang K."/>
        </authorList>
    </citation>
    <scope>NUCLEOTIDE SEQUENCE [LARGE SCALE GENOMIC DNA]</scope>
    <source>
        <strain evidence="2 3">TK19101</strain>
    </source>
</reference>
<gene>
    <name evidence="2" type="ORF">VK792_07105</name>
</gene>
<keyword evidence="1" id="KW-0812">Transmembrane</keyword>
<feature type="transmembrane region" description="Helical" evidence="1">
    <location>
        <begin position="56"/>
        <end position="75"/>
    </location>
</feature>
<dbReference type="Proteomes" id="UP001348149">
    <property type="component" value="Unassembled WGS sequence"/>
</dbReference>
<organism evidence="2 3">
    <name type="scientific">Mesobacterium hydrothermale</name>
    <dbReference type="NCBI Taxonomy" id="3111907"/>
    <lineage>
        <taxon>Bacteria</taxon>
        <taxon>Pseudomonadati</taxon>
        <taxon>Pseudomonadota</taxon>
        <taxon>Alphaproteobacteria</taxon>
        <taxon>Rhodobacterales</taxon>
        <taxon>Roseobacteraceae</taxon>
        <taxon>Mesobacterium</taxon>
    </lineage>
</organism>